<dbReference type="Proteomes" id="UP000767291">
    <property type="component" value="Unassembled WGS sequence"/>
</dbReference>
<reference evidence="1 2" key="1">
    <citation type="submission" date="2021-03" db="EMBL/GenBank/DDBJ databases">
        <title>Genomic Encyclopedia of Type Strains, Phase IV (KMG-IV): sequencing the most valuable type-strain genomes for metagenomic binning, comparative biology and taxonomic classification.</title>
        <authorList>
            <person name="Goeker M."/>
        </authorList>
    </citation>
    <scope>NUCLEOTIDE SEQUENCE [LARGE SCALE GENOMIC DNA]</scope>
    <source>
        <strain evidence="1 2">DSM 1289</strain>
    </source>
</reference>
<dbReference type="EMBL" id="JAGGJX010000001">
    <property type="protein sequence ID" value="MBP1853843.1"/>
    <property type="molecule type" value="Genomic_DNA"/>
</dbReference>
<accession>A0ABS4E7E9</accession>
<protein>
    <submittedName>
        <fullName evidence="1">Uncharacterized protein</fullName>
    </submittedName>
</protein>
<dbReference type="RefSeq" id="WP_234925919.1">
    <property type="nucleotide sequence ID" value="NZ_BAAACS010000017.1"/>
</dbReference>
<evidence type="ECO:0000313" key="1">
    <source>
        <dbReference type="EMBL" id="MBP1853843.1"/>
    </source>
</evidence>
<organism evidence="1 2">
    <name type="scientific">Metaclostridioides mangenotii</name>
    <dbReference type="NCBI Taxonomy" id="1540"/>
    <lineage>
        <taxon>Bacteria</taxon>
        <taxon>Bacillati</taxon>
        <taxon>Bacillota</taxon>
        <taxon>Clostridia</taxon>
        <taxon>Peptostreptococcales</taxon>
        <taxon>Peptostreptococcaceae</taxon>
        <taxon>Metaclostridioides</taxon>
    </lineage>
</organism>
<gene>
    <name evidence="1" type="ORF">J2Z43_000233</name>
</gene>
<evidence type="ECO:0000313" key="2">
    <source>
        <dbReference type="Proteomes" id="UP000767291"/>
    </source>
</evidence>
<name>A0ABS4E7E9_9FIRM</name>
<keyword evidence="2" id="KW-1185">Reference proteome</keyword>
<sequence length="45" mass="5366">MFELEMRNCLCSLWLNLVREVKEEIKDAEPTVPVPYDEERVKLSI</sequence>
<comment type="caution">
    <text evidence="1">The sequence shown here is derived from an EMBL/GenBank/DDBJ whole genome shotgun (WGS) entry which is preliminary data.</text>
</comment>
<proteinExistence type="predicted"/>